<dbReference type="PANTHER" id="PTHR47926">
    <property type="entry name" value="PENTATRICOPEPTIDE REPEAT-CONTAINING PROTEIN"/>
    <property type="match status" value="1"/>
</dbReference>
<dbReference type="EMBL" id="JBBPBK010000003">
    <property type="protein sequence ID" value="KAK9288496.1"/>
    <property type="molecule type" value="Genomic_DNA"/>
</dbReference>
<dbReference type="Pfam" id="PF13041">
    <property type="entry name" value="PPR_2"/>
    <property type="match status" value="1"/>
</dbReference>
<dbReference type="PANTHER" id="PTHR47926:SF450">
    <property type="entry name" value="DYW DOMAIN-CONTAINING PROTEIN"/>
    <property type="match status" value="1"/>
</dbReference>
<evidence type="ECO:0000256" key="3">
    <source>
        <dbReference type="SAM" id="Phobius"/>
    </source>
</evidence>
<evidence type="ECO:0000256" key="1">
    <source>
        <dbReference type="ARBA" id="ARBA00022737"/>
    </source>
</evidence>
<evidence type="ECO:0000313" key="5">
    <source>
        <dbReference type="Proteomes" id="UP001415857"/>
    </source>
</evidence>
<evidence type="ECO:0008006" key="6">
    <source>
        <dbReference type="Google" id="ProtNLM"/>
    </source>
</evidence>
<keyword evidence="3" id="KW-0472">Membrane</keyword>
<evidence type="ECO:0000256" key="2">
    <source>
        <dbReference type="PROSITE-ProRule" id="PRU00708"/>
    </source>
</evidence>
<accession>A0AAP0S6E1</accession>
<keyword evidence="1" id="KW-0677">Repeat</keyword>
<dbReference type="GO" id="GO:0003723">
    <property type="term" value="F:RNA binding"/>
    <property type="evidence" value="ECO:0007669"/>
    <property type="project" value="InterPro"/>
</dbReference>
<gene>
    <name evidence="4" type="ORF">L1049_016955</name>
</gene>
<dbReference type="InterPro" id="IPR011990">
    <property type="entry name" value="TPR-like_helical_dom_sf"/>
</dbReference>
<feature type="transmembrane region" description="Helical" evidence="3">
    <location>
        <begin position="12"/>
        <end position="32"/>
    </location>
</feature>
<dbReference type="FunFam" id="1.25.40.10:FF:000242">
    <property type="entry name" value="Pentatricopeptide repeat-containing protein"/>
    <property type="match status" value="1"/>
</dbReference>
<dbReference type="InterPro" id="IPR002885">
    <property type="entry name" value="PPR_rpt"/>
</dbReference>
<dbReference type="Gene3D" id="1.25.40.10">
    <property type="entry name" value="Tetratricopeptide repeat domain"/>
    <property type="match status" value="2"/>
</dbReference>
<dbReference type="Pfam" id="PF01535">
    <property type="entry name" value="PPR"/>
    <property type="match status" value="1"/>
</dbReference>
<dbReference type="PROSITE" id="PS51375">
    <property type="entry name" value="PPR"/>
    <property type="match status" value="1"/>
</dbReference>
<organism evidence="4 5">
    <name type="scientific">Liquidambar formosana</name>
    <name type="common">Formosan gum</name>
    <dbReference type="NCBI Taxonomy" id="63359"/>
    <lineage>
        <taxon>Eukaryota</taxon>
        <taxon>Viridiplantae</taxon>
        <taxon>Streptophyta</taxon>
        <taxon>Embryophyta</taxon>
        <taxon>Tracheophyta</taxon>
        <taxon>Spermatophyta</taxon>
        <taxon>Magnoliopsida</taxon>
        <taxon>eudicotyledons</taxon>
        <taxon>Gunneridae</taxon>
        <taxon>Pentapetalae</taxon>
        <taxon>Saxifragales</taxon>
        <taxon>Altingiaceae</taxon>
        <taxon>Liquidambar</taxon>
    </lineage>
</organism>
<reference evidence="4 5" key="1">
    <citation type="journal article" date="2024" name="Plant J.">
        <title>Genome sequences and population genomics reveal climatic adaptation and genomic divergence between two closely related sweetgum species.</title>
        <authorList>
            <person name="Xu W.Q."/>
            <person name="Ren C.Q."/>
            <person name="Zhang X.Y."/>
            <person name="Comes H.P."/>
            <person name="Liu X.H."/>
            <person name="Li Y.G."/>
            <person name="Kettle C.J."/>
            <person name="Jalonen R."/>
            <person name="Gaisberger H."/>
            <person name="Ma Y.Z."/>
            <person name="Qiu Y.X."/>
        </authorList>
    </citation>
    <scope>NUCLEOTIDE SEQUENCE [LARGE SCALE GENOMIC DNA]</scope>
    <source>
        <strain evidence="4">Hangzhou</strain>
    </source>
</reference>
<dbReference type="AlphaFoldDB" id="A0AAP0S6E1"/>
<comment type="caution">
    <text evidence="4">The sequence shown here is derived from an EMBL/GenBank/DDBJ whole genome shotgun (WGS) entry which is preliminary data.</text>
</comment>
<proteinExistence type="predicted"/>
<sequence length="295" mass="32671">MITTGLTLHTYPLSRLLLISSTLAITYAFSIFNHITNPTIFLFNTLISSLITTQNHHTNTHLAFSLYIRILTHDTLKPNSYTFPSLFKACGSHPWLNHGRALHTHVLKFLEPTYDDFVQASLLNFYAKCGKVGVSRPNEVTLVALIGACADLGMLSQGAWAHVYVLKNNLRLNRFVGTALIDMYSKCGCLALAYQLFDQLPQRDTLCYNAMIGGFAIHGNGHQAVELFKKMRLEGLIPDEVTLVVAMFGCSHVGLVEEGCEIFDSMREVYGIEPKLEHYGCLVDLLGRAGTAQGG</sequence>
<name>A0AAP0S6E1_LIQFO</name>
<dbReference type="NCBIfam" id="TIGR00756">
    <property type="entry name" value="PPR"/>
    <property type="match status" value="1"/>
</dbReference>
<keyword evidence="3" id="KW-1133">Transmembrane helix</keyword>
<evidence type="ECO:0000313" key="4">
    <source>
        <dbReference type="EMBL" id="KAK9288496.1"/>
    </source>
</evidence>
<keyword evidence="5" id="KW-1185">Reference proteome</keyword>
<keyword evidence="3" id="KW-0812">Transmembrane</keyword>
<dbReference type="InterPro" id="IPR046960">
    <property type="entry name" value="PPR_At4g14850-like_plant"/>
</dbReference>
<protein>
    <recommendedName>
        <fullName evidence="6">Pentatricopeptide repeat-containing protein</fullName>
    </recommendedName>
</protein>
<dbReference type="GO" id="GO:0009451">
    <property type="term" value="P:RNA modification"/>
    <property type="evidence" value="ECO:0007669"/>
    <property type="project" value="InterPro"/>
</dbReference>
<dbReference type="Proteomes" id="UP001415857">
    <property type="component" value="Unassembled WGS sequence"/>
</dbReference>
<feature type="repeat" description="PPR" evidence="2">
    <location>
        <begin position="204"/>
        <end position="238"/>
    </location>
</feature>